<reference evidence="2 4" key="1">
    <citation type="journal article" date="2012" name="Nature">
        <title>Algal genomes reveal evolutionary mosaicism and the fate of nucleomorphs.</title>
        <authorList>
            <consortium name="DOE Joint Genome Institute"/>
            <person name="Curtis B.A."/>
            <person name="Tanifuji G."/>
            <person name="Burki F."/>
            <person name="Gruber A."/>
            <person name="Irimia M."/>
            <person name="Maruyama S."/>
            <person name="Arias M.C."/>
            <person name="Ball S.G."/>
            <person name="Gile G.H."/>
            <person name="Hirakawa Y."/>
            <person name="Hopkins J.F."/>
            <person name="Kuo A."/>
            <person name="Rensing S.A."/>
            <person name="Schmutz J."/>
            <person name="Symeonidi A."/>
            <person name="Elias M."/>
            <person name="Eveleigh R.J."/>
            <person name="Herman E.K."/>
            <person name="Klute M.J."/>
            <person name="Nakayama T."/>
            <person name="Obornik M."/>
            <person name="Reyes-Prieto A."/>
            <person name="Armbrust E.V."/>
            <person name="Aves S.J."/>
            <person name="Beiko R.G."/>
            <person name="Coutinho P."/>
            <person name="Dacks J.B."/>
            <person name="Durnford D.G."/>
            <person name="Fast N.M."/>
            <person name="Green B.R."/>
            <person name="Grisdale C.J."/>
            <person name="Hempel F."/>
            <person name="Henrissat B."/>
            <person name="Hoppner M.P."/>
            <person name="Ishida K."/>
            <person name="Kim E."/>
            <person name="Koreny L."/>
            <person name="Kroth P.G."/>
            <person name="Liu Y."/>
            <person name="Malik S.B."/>
            <person name="Maier U.G."/>
            <person name="McRose D."/>
            <person name="Mock T."/>
            <person name="Neilson J.A."/>
            <person name="Onodera N.T."/>
            <person name="Poole A.M."/>
            <person name="Pritham E.J."/>
            <person name="Richards T.A."/>
            <person name="Rocap G."/>
            <person name="Roy S.W."/>
            <person name="Sarai C."/>
            <person name="Schaack S."/>
            <person name="Shirato S."/>
            <person name="Slamovits C.H."/>
            <person name="Spencer D.F."/>
            <person name="Suzuki S."/>
            <person name="Worden A.Z."/>
            <person name="Zauner S."/>
            <person name="Barry K."/>
            <person name="Bell C."/>
            <person name="Bharti A.K."/>
            <person name="Crow J.A."/>
            <person name="Grimwood J."/>
            <person name="Kramer R."/>
            <person name="Lindquist E."/>
            <person name="Lucas S."/>
            <person name="Salamov A."/>
            <person name="McFadden G.I."/>
            <person name="Lane C.E."/>
            <person name="Keeling P.J."/>
            <person name="Gray M.W."/>
            <person name="Grigoriev I.V."/>
            <person name="Archibald J.M."/>
        </authorList>
    </citation>
    <scope>NUCLEOTIDE SEQUENCE</scope>
    <source>
        <strain evidence="2 4">CCMP2712</strain>
    </source>
</reference>
<evidence type="ECO:0000313" key="3">
    <source>
        <dbReference type="EnsemblProtists" id="EKX37824"/>
    </source>
</evidence>
<protein>
    <recommendedName>
        <fullName evidence="1">Glycosyltransferase 2-like domain-containing protein</fullName>
    </recommendedName>
</protein>
<dbReference type="Pfam" id="PF00535">
    <property type="entry name" value="Glycos_transf_2"/>
    <property type="match status" value="1"/>
</dbReference>
<accession>L1IPN1</accession>
<reference evidence="3" key="3">
    <citation type="submission" date="2016-03" db="UniProtKB">
        <authorList>
            <consortium name="EnsemblProtists"/>
        </authorList>
    </citation>
    <scope>IDENTIFICATION</scope>
</reference>
<dbReference type="InterPro" id="IPR029044">
    <property type="entry name" value="Nucleotide-diphossugar_trans"/>
</dbReference>
<dbReference type="EnsemblProtists" id="EKX37824">
    <property type="protein sequence ID" value="EKX37824"/>
    <property type="gene ID" value="GUITHDRAFT_115963"/>
</dbReference>
<name>L1IPN1_GUITC</name>
<dbReference type="KEGG" id="gtt:GUITHDRAFT_115963"/>
<dbReference type="RefSeq" id="XP_005824804.1">
    <property type="nucleotide sequence ID" value="XM_005824747.1"/>
</dbReference>
<dbReference type="AlphaFoldDB" id="L1IPN1"/>
<dbReference type="Proteomes" id="UP000011087">
    <property type="component" value="Unassembled WGS sequence"/>
</dbReference>
<dbReference type="Gene3D" id="3.90.550.10">
    <property type="entry name" value="Spore Coat Polysaccharide Biosynthesis Protein SpsA, Chain A"/>
    <property type="match status" value="1"/>
</dbReference>
<dbReference type="PaxDb" id="55529-EKX37824"/>
<keyword evidence="4" id="KW-1185">Reference proteome</keyword>
<dbReference type="OrthoDB" id="10321983at2759"/>
<dbReference type="InterPro" id="IPR001173">
    <property type="entry name" value="Glyco_trans_2-like"/>
</dbReference>
<dbReference type="HOGENOM" id="CLU_504790_0_0_1"/>
<feature type="domain" description="Glycosyltransferase 2-like" evidence="1">
    <location>
        <begin position="263"/>
        <end position="367"/>
    </location>
</feature>
<dbReference type="eggNOG" id="ENOG502S8UM">
    <property type="taxonomic scope" value="Eukaryota"/>
</dbReference>
<sequence>MFALYVLFSMRFHGSLRSFPDQTRKVEEPTALTMLRRPTLVEEQHISRCACTDVYDPETGRCYMTDPGPILWYGGYGGSHHRHTFVRDLLARSGVRMKHIHVNDGQYANGGCDRTVVQGFASYDRYLYHWLDSDIAYKLYLTCKHVLHSTTVCLRRKTSLNTTQTMSDQSKLQERSYVCSVFDSILLRSPSRKAVSSYSLSSSDVLTGLWSTIGKPPALSKILQHVSLYHVGKIIPIGQIIQTCGLMGKGQKCTHAKRKIAAITICKDEINTIVFTIGALIEHVDHYIVADTGSKDTTINLLRQTFSDYLVSKKLFILTLNCSIHTSIARNAALQVARSLSCAHIMKIDADDVFYDANAREMMEAVRCTNKPFQKLWVPQYELVQGDIESSLDWLHLVRQEASQALTRQMKSRVFRFRLDQPYGHDRVIVLSDDLQAKGSWTDEAHGLPAEGFRSRSTGALVFFVTSPALAHYGWARPLEFLYKKLEAWEDQKVDKANMKKRVVGMLTQPFQTHPESVLRHVNSTIKTVELHLMKFERNL</sequence>
<dbReference type="SUPFAM" id="SSF53448">
    <property type="entry name" value="Nucleotide-diphospho-sugar transferases"/>
    <property type="match status" value="1"/>
</dbReference>
<proteinExistence type="predicted"/>
<evidence type="ECO:0000313" key="4">
    <source>
        <dbReference type="Proteomes" id="UP000011087"/>
    </source>
</evidence>
<reference evidence="4" key="2">
    <citation type="submission" date="2012-11" db="EMBL/GenBank/DDBJ databases">
        <authorList>
            <person name="Kuo A."/>
            <person name="Curtis B.A."/>
            <person name="Tanifuji G."/>
            <person name="Burki F."/>
            <person name="Gruber A."/>
            <person name="Irimia M."/>
            <person name="Maruyama S."/>
            <person name="Arias M.C."/>
            <person name="Ball S.G."/>
            <person name="Gile G.H."/>
            <person name="Hirakawa Y."/>
            <person name="Hopkins J.F."/>
            <person name="Rensing S.A."/>
            <person name="Schmutz J."/>
            <person name="Symeonidi A."/>
            <person name="Elias M."/>
            <person name="Eveleigh R.J."/>
            <person name="Herman E.K."/>
            <person name="Klute M.J."/>
            <person name="Nakayama T."/>
            <person name="Obornik M."/>
            <person name="Reyes-Prieto A."/>
            <person name="Armbrust E.V."/>
            <person name="Aves S.J."/>
            <person name="Beiko R.G."/>
            <person name="Coutinho P."/>
            <person name="Dacks J.B."/>
            <person name="Durnford D.G."/>
            <person name="Fast N.M."/>
            <person name="Green B.R."/>
            <person name="Grisdale C."/>
            <person name="Hempe F."/>
            <person name="Henrissat B."/>
            <person name="Hoppner M.P."/>
            <person name="Ishida K.-I."/>
            <person name="Kim E."/>
            <person name="Koreny L."/>
            <person name="Kroth P.G."/>
            <person name="Liu Y."/>
            <person name="Malik S.-B."/>
            <person name="Maier U.G."/>
            <person name="McRose D."/>
            <person name="Mock T."/>
            <person name="Neilson J.A."/>
            <person name="Onodera N.T."/>
            <person name="Poole A.M."/>
            <person name="Pritham E.J."/>
            <person name="Richards T.A."/>
            <person name="Rocap G."/>
            <person name="Roy S.W."/>
            <person name="Sarai C."/>
            <person name="Schaack S."/>
            <person name="Shirato S."/>
            <person name="Slamovits C.H."/>
            <person name="Spencer D.F."/>
            <person name="Suzuki S."/>
            <person name="Worden A.Z."/>
            <person name="Zauner S."/>
            <person name="Barry K."/>
            <person name="Bell C."/>
            <person name="Bharti A.K."/>
            <person name="Crow J.A."/>
            <person name="Grimwood J."/>
            <person name="Kramer R."/>
            <person name="Lindquist E."/>
            <person name="Lucas S."/>
            <person name="Salamov A."/>
            <person name="McFadden G.I."/>
            <person name="Lane C.E."/>
            <person name="Keeling P.J."/>
            <person name="Gray M.W."/>
            <person name="Grigoriev I.V."/>
            <person name="Archibald J.M."/>
        </authorList>
    </citation>
    <scope>NUCLEOTIDE SEQUENCE</scope>
    <source>
        <strain evidence="4">CCMP2712</strain>
    </source>
</reference>
<organism evidence="2">
    <name type="scientific">Guillardia theta (strain CCMP2712)</name>
    <name type="common">Cryptophyte</name>
    <dbReference type="NCBI Taxonomy" id="905079"/>
    <lineage>
        <taxon>Eukaryota</taxon>
        <taxon>Cryptophyceae</taxon>
        <taxon>Pyrenomonadales</taxon>
        <taxon>Geminigeraceae</taxon>
        <taxon>Guillardia</taxon>
    </lineage>
</organism>
<gene>
    <name evidence="2" type="ORF">GUITHDRAFT_115963</name>
</gene>
<evidence type="ECO:0000313" key="2">
    <source>
        <dbReference type="EMBL" id="EKX37824.1"/>
    </source>
</evidence>
<evidence type="ECO:0000259" key="1">
    <source>
        <dbReference type="Pfam" id="PF00535"/>
    </source>
</evidence>
<dbReference type="EMBL" id="JH993054">
    <property type="protein sequence ID" value="EKX37824.1"/>
    <property type="molecule type" value="Genomic_DNA"/>
</dbReference>
<dbReference type="GeneID" id="17294617"/>